<comment type="caution">
    <text evidence="2">The sequence shown here is derived from an EMBL/GenBank/DDBJ whole genome shotgun (WGS) entry which is preliminary data.</text>
</comment>
<sequence length="163" mass="17327">MATRGSTQGSRSRKPFGRLYTSELRLSLRINAGAYGYSVMITSTLAMVSAIHAQPEPEQVLLFIVGAVGSFAVIETAITRGFKRKPSDQESAEVVALGSSLSLVSIASAVGVTWLAAAALPEGAAWILCPFAASLTYIGLLGVEMSMARRIEESRHREGRAQP</sequence>
<proteinExistence type="predicted"/>
<name>A0A6L9S2Y7_9ACTN</name>
<keyword evidence="1" id="KW-1133">Transmembrane helix</keyword>
<gene>
    <name evidence="2" type="ORF">G1H10_03305</name>
</gene>
<keyword evidence="1" id="KW-0472">Membrane</keyword>
<feature type="transmembrane region" description="Helical" evidence="1">
    <location>
        <begin position="34"/>
        <end position="54"/>
    </location>
</feature>
<feature type="transmembrane region" description="Helical" evidence="1">
    <location>
        <begin position="60"/>
        <end position="82"/>
    </location>
</feature>
<feature type="transmembrane region" description="Helical" evidence="1">
    <location>
        <begin position="94"/>
        <end position="117"/>
    </location>
</feature>
<dbReference type="EMBL" id="JAAGOA010000002">
    <property type="protein sequence ID" value="NED99190.1"/>
    <property type="molecule type" value="Genomic_DNA"/>
</dbReference>
<reference evidence="2 3" key="1">
    <citation type="submission" date="2020-02" db="EMBL/GenBank/DDBJ databases">
        <authorList>
            <person name="Li X.-J."/>
            <person name="Han X.-M."/>
        </authorList>
    </citation>
    <scope>NUCLEOTIDE SEQUENCE [LARGE SCALE GENOMIC DNA]</scope>
    <source>
        <strain evidence="2 3">CCTCC AB 2017055</strain>
    </source>
</reference>
<organism evidence="2 3">
    <name type="scientific">Phytoactinopolyspora halotolerans</name>
    <dbReference type="NCBI Taxonomy" id="1981512"/>
    <lineage>
        <taxon>Bacteria</taxon>
        <taxon>Bacillati</taxon>
        <taxon>Actinomycetota</taxon>
        <taxon>Actinomycetes</taxon>
        <taxon>Jiangellales</taxon>
        <taxon>Jiangellaceae</taxon>
        <taxon>Phytoactinopolyspora</taxon>
    </lineage>
</organism>
<keyword evidence="3" id="KW-1185">Reference proteome</keyword>
<evidence type="ECO:0000313" key="3">
    <source>
        <dbReference type="Proteomes" id="UP000475214"/>
    </source>
</evidence>
<protein>
    <submittedName>
        <fullName evidence="2">Uncharacterized protein</fullName>
    </submittedName>
</protein>
<evidence type="ECO:0000256" key="1">
    <source>
        <dbReference type="SAM" id="Phobius"/>
    </source>
</evidence>
<dbReference type="AlphaFoldDB" id="A0A6L9S2Y7"/>
<dbReference type="RefSeq" id="WP_163732649.1">
    <property type="nucleotide sequence ID" value="NZ_JAAGOA010000002.1"/>
</dbReference>
<keyword evidence="1" id="KW-0812">Transmembrane</keyword>
<feature type="transmembrane region" description="Helical" evidence="1">
    <location>
        <begin position="123"/>
        <end position="143"/>
    </location>
</feature>
<accession>A0A6L9S2Y7</accession>
<evidence type="ECO:0000313" key="2">
    <source>
        <dbReference type="EMBL" id="NED99190.1"/>
    </source>
</evidence>
<dbReference type="Proteomes" id="UP000475214">
    <property type="component" value="Unassembled WGS sequence"/>
</dbReference>